<dbReference type="EMBL" id="CP097507">
    <property type="protein sequence ID" value="URE01922.1"/>
    <property type="molecule type" value="Genomic_DNA"/>
</dbReference>
<dbReference type="AlphaFoldDB" id="A0A9E7FW04"/>
<dbReference type="GO" id="GO:0010207">
    <property type="term" value="P:photosystem II assembly"/>
    <property type="evidence" value="ECO:0007669"/>
    <property type="project" value="InterPro"/>
</dbReference>
<feature type="region of interest" description="Disordered" evidence="1">
    <location>
        <begin position="106"/>
        <end position="138"/>
    </location>
</feature>
<evidence type="ECO:0000256" key="1">
    <source>
        <dbReference type="SAM" id="MobiDB-lite"/>
    </source>
</evidence>
<evidence type="ECO:0000313" key="3">
    <source>
        <dbReference type="Proteomes" id="UP001055439"/>
    </source>
</evidence>
<accession>A0A9E7FW04</accession>
<dbReference type="Pfam" id="PF13326">
    <property type="entry name" value="PSII_Pbs27"/>
    <property type="match status" value="1"/>
</dbReference>
<dbReference type="Proteomes" id="UP001055439">
    <property type="component" value="Chromosome 5"/>
</dbReference>
<dbReference type="InterPro" id="IPR038450">
    <property type="entry name" value="PSII_Psb27_sf"/>
</dbReference>
<dbReference type="Gene3D" id="1.20.58.810">
    <property type="entry name" value="Photosystem II Pbs27"/>
    <property type="match status" value="1"/>
</dbReference>
<dbReference type="PANTHER" id="PTHR34041">
    <property type="entry name" value="PHOTOSYSTEM II REPAIR PROTEIN PSB27-H1, CHLOROPLASTIC"/>
    <property type="match status" value="1"/>
</dbReference>
<dbReference type="GO" id="GO:0010206">
    <property type="term" value="P:photosystem II repair"/>
    <property type="evidence" value="ECO:0007669"/>
    <property type="project" value="InterPro"/>
</dbReference>
<gene>
    <name evidence="2" type="ORF">MUK42_20200</name>
</gene>
<organism evidence="2 3">
    <name type="scientific">Musa troglodytarum</name>
    <name type="common">fe'i banana</name>
    <dbReference type="NCBI Taxonomy" id="320322"/>
    <lineage>
        <taxon>Eukaryota</taxon>
        <taxon>Viridiplantae</taxon>
        <taxon>Streptophyta</taxon>
        <taxon>Embryophyta</taxon>
        <taxon>Tracheophyta</taxon>
        <taxon>Spermatophyta</taxon>
        <taxon>Magnoliopsida</taxon>
        <taxon>Liliopsida</taxon>
        <taxon>Zingiberales</taxon>
        <taxon>Musaceae</taxon>
        <taxon>Musa</taxon>
    </lineage>
</organism>
<sequence length="138" mass="15186">GSSQAVSRRELAVILSVSAGLLVVPVPHSAIAASDEEYVRETADMIGKLRITIGMDKKDANVAAVAELREASNSWVANYRREKVMLGRASFRDVLRSQCRLRPLHQLRPHVAHPRQAQDPHLGRGGRRREGSYPGEVG</sequence>
<feature type="non-terminal residue" evidence="2">
    <location>
        <position position="1"/>
    </location>
</feature>
<dbReference type="InterPro" id="IPR025585">
    <property type="entry name" value="PSII_Psb27"/>
</dbReference>
<dbReference type="GO" id="GO:0009523">
    <property type="term" value="C:photosystem II"/>
    <property type="evidence" value="ECO:0007669"/>
    <property type="project" value="InterPro"/>
</dbReference>
<dbReference type="PANTHER" id="PTHR34041:SF1">
    <property type="entry name" value="PHOTOSYSTEM II REPAIR PROTEIN PSB27-H1, CHLOROPLASTIC"/>
    <property type="match status" value="1"/>
</dbReference>
<proteinExistence type="predicted"/>
<evidence type="ECO:0000313" key="2">
    <source>
        <dbReference type="EMBL" id="URE01922.1"/>
    </source>
</evidence>
<reference evidence="2" key="1">
    <citation type="submission" date="2022-05" db="EMBL/GenBank/DDBJ databases">
        <title>The Musa troglodytarum L. genome provides insights into the mechanism of non-climacteric behaviour and enrichment of carotenoids.</title>
        <authorList>
            <person name="Wang J."/>
        </authorList>
    </citation>
    <scope>NUCLEOTIDE SEQUENCE</scope>
    <source>
        <tissue evidence="2">Leaf</tissue>
    </source>
</reference>
<name>A0A9E7FW04_9LILI</name>
<dbReference type="OrthoDB" id="419533at2759"/>
<protein>
    <submittedName>
        <fullName evidence="2">Photosystem II 11 kD protein</fullName>
    </submittedName>
</protein>
<keyword evidence="3" id="KW-1185">Reference proteome</keyword>
<dbReference type="GO" id="GO:0009543">
    <property type="term" value="C:chloroplast thylakoid lumen"/>
    <property type="evidence" value="ECO:0007669"/>
    <property type="project" value="TreeGrafter"/>
</dbReference>